<dbReference type="AlphaFoldDB" id="A0A644W4L6"/>
<reference evidence="1" key="1">
    <citation type="submission" date="2019-08" db="EMBL/GenBank/DDBJ databases">
        <authorList>
            <person name="Kucharzyk K."/>
            <person name="Murdoch R.W."/>
            <person name="Higgins S."/>
            <person name="Loffler F."/>
        </authorList>
    </citation>
    <scope>NUCLEOTIDE SEQUENCE</scope>
</reference>
<gene>
    <name evidence="1" type="ORF">SDC9_44901</name>
</gene>
<organism evidence="1">
    <name type="scientific">bioreactor metagenome</name>
    <dbReference type="NCBI Taxonomy" id="1076179"/>
    <lineage>
        <taxon>unclassified sequences</taxon>
        <taxon>metagenomes</taxon>
        <taxon>ecological metagenomes</taxon>
    </lineage>
</organism>
<comment type="caution">
    <text evidence="1">The sequence shown here is derived from an EMBL/GenBank/DDBJ whole genome shotgun (WGS) entry which is preliminary data.</text>
</comment>
<protein>
    <submittedName>
        <fullName evidence="1">Uncharacterized protein</fullName>
    </submittedName>
</protein>
<proteinExistence type="predicted"/>
<name>A0A644W4L6_9ZZZZ</name>
<evidence type="ECO:0000313" key="1">
    <source>
        <dbReference type="EMBL" id="MPL98694.1"/>
    </source>
</evidence>
<sequence>MKMEMQKTNIENPFISVSLKVKKLFPKVLIDYLCQLLRTDLQISGSWHTFRLCKNQLGGNELQDIFHTGENKLSLKHRIFGCKPVDAEIIVKCDGTGYHMSLINERPNPASVVTPFWGRPIIYNRPWSLGL</sequence>
<accession>A0A644W4L6</accession>
<dbReference type="EMBL" id="VSSQ01000623">
    <property type="protein sequence ID" value="MPL98694.1"/>
    <property type="molecule type" value="Genomic_DNA"/>
</dbReference>